<evidence type="ECO:0000313" key="1">
    <source>
        <dbReference type="EMBL" id="KJA13988.1"/>
    </source>
</evidence>
<gene>
    <name evidence="1" type="ORF">HYPSUDRAFT_72778</name>
</gene>
<evidence type="ECO:0000313" key="2">
    <source>
        <dbReference type="Proteomes" id="UP000054270"/>
    </source>
</evidence>
<dbReference type="AlphaFoldDB" id="A0A0D2LT16"/>
<sequence length="461" mass="51701">MNSLGPRIPTELVDLIISDALGCISVVKNPSILSSYALVGRLWRNRINARRYYGLHIYLGGHTTSQIQALADICTSKVWSVHESVARQVQHCTLTRGSKDANGVDLFDRSEIREAAIVIVLRNIFRDKTRRGNGVTAGLRLEVGRICAGGGYGFHFGMLGPNIIAALEDLARTADIENLALERVWGVPWTLLSSATLSYLSLDEVKFLRPRTAGNEGVLLPEMCLLPQLDEIFLNDSPSFIEGFTSQIYRGPPPPVTTMRIAYGTGNQEEAFHDALENLGSKLDCLDITITGGFYELCRPIDYRKVHVLHNLALDLEVNIDHDKRAVGNPVTLPAFENAVLLLPSTPPRELYIAFAVSIFFFDPPDSPRRCIEDIYERTYHPSFPDYLQRITSDAHETCIKILLFVSVHVDPELVYGSPETCTEHEEYLRQQFACIDRMDSVAFEVSVERFDDLPDFRKDV</sequence>
<dbReference type="Proteomes" id="UP000054270">
    <property type="component" value="Unassembled WGS sequence"/>
</dbReference>
<name>A0A0D2LT16_HYPSF</name>
<proteinExistence type="predicted"/>
<protein>
    <recommendedName>
        <fullName evidence="3">F-box domain-containing protein</fullName>
    </recommendedName>
</protein>
<accession>A0A0D2LT16</accession>
<dbReference type="EMBL" id="KN817700">
    <property type="protein sequence ID" value="KJA13988.1"/>
    <property type="molecule type" value="Genomic_DNA"/>
</dbReference>
<organism evidence="1 2">
    <name type="scientific">Hypholoma sublateritium (strain FD-334 SS-4)</name>
    <dbReference type="NCBI Taxonomy" id="945553"/>
    <lineage>
        <taxon>Eukaryota</taxon>
        <taxon>Fungi</taxon>
        <taxon>Dikarya</taxon>
        <taxon>Basidiomycota</taxon>
        <taxon>Agaricomycotina</taxon>
        <taxon>Agaricomycetes</taxon>
        <taxon>Agaricomycetidae</taxon>
        <taxon>Agaricales</taxon>
        <taxon>Agaricineae</taxon>
        <taxon>Strophariaceae</taxon>
        <taxon>Hypholoma</taxon>
    </lineage>
</organism>
<reference evidence="2" key="1">
    <citation type="submission" date="2014-04" db="EMBL/GenBank/DDBJ databases">
        <title>Evolutionary Origins and Diversification of the Mycorrhizal Mutualists.</title>
        <authorList>
            <consortium name="DOE Joint Genome Institute"/>
            <consortium name="Mycorrhizal Genomics Consortium"/>
            <person name="Kohler A."/>
            <person name="Kuo A."/>
            <person name="Nagy L.G."/>
            <person name="Floudas D."/>
            <person name="Copeland A."/>
            <person name="Barry K.W."/>
            <person name="Cichocki N."/>
            <person name="Veneault-Fourrey C."/>
            <person name="LaButti K."/>
            <person name="Lindquist E.A."/>
            <person name="Lipzen A."/>
            <person name="Lundell T."/>
            <person name="Morin E."/>
            <person name="Murat C."/>
            <person name="Riley R."/>
            <person name="Ohm R."/>
            <person name="Sun H."/>
            <person name="Tunlid A."/>
            <person name="Henrissat B."/>
            <person name="Grigoriev I.V."/>
            <person name="Hibbett D.S."/>
            <person name="Martin F."/>
        </authorList>
    </citation>
    <scope>NUCLEOTIDE SEQUENCE [LARGE SCALE GENOMIC DNA]</scope>
    <source>
        <strain evidence="2">FD-334 SS-4</strain>
    </source>
</reference>
<keyword evidence="2" id="KW-1185">Reference proteome</keyword>
<evidence type="ECO:0008006" key="3">
    <source>
        <dbReference type="Google" id="ProtNLM"/>
    </source>
</evidence>